<evidence type="ECO:0000256" key="5">
    <source>
        <dbReference type="ARBA" id="ARBA00022801"/>
    </source>
</evidence>
<evidence type="ECO:0000256" key="6">
    <source>
        <dbReference type="ARBA" id="ARBA00022833"/>
    </source>
</evidence>
<dbReference type="GO" id="GO:0006364">
    <property type="term" value="P:rRNA processing"/>
    <property type="evidence" value="ECO:0007669"/>
    <property type="project" value="UniProtKB-KW"/>
</dbReference>
<proteinExistence type="predicted"/>
<dbReference type="GO" id="GO:0004527">
    <property type="term" value="F:exonuclease activity"/>
    <property type="evidence" value="ECO:0007669"/>
    <property type="project" value="UniProtKB-KW"/>
</dbReference>
<evidence type="ECO:0000256" key="3">
    <source>
        <dbReference type="ARBA" id="ARBA00022722"/>
    </source>
</evidence>
<keyword evidence="1" id="KW-0963">Cytoplasm</keyword>
<dbReference type="InterPro" id="IPR004613">
    <property type="entry name" value="RNase_J"/>
</dbReference>
<dbReference type="NCBIfam" id="TIGR00649">
    <property type="entry name" value="MG423"/>
    <property type="match status" value="1"/>
</dbReference>
<sequence length="558" mass="63240">MSQIRFFALGGLAENGKNMFIVEVDKDLFILDAGIKYPSSELYGVDEIIPDYRGLLRIKDRVKGIFMSHAHEDHIAALSHVLKDLNIPVYATNFTMEIIKDNLKEAGYDLSKLTLNIINQNSIIKFGNVRVTFFNTTHSIPESVGIAIQTTRGSIVYTSDFTFDQSGDIKYQTDFGKINELTEKKVLALLTESVGSTEAKTSHTNFELDHKLNSIFSNAEGRILVSLFSSDLLKIQRVIDIAIAHKKKIAIIGRKAQRIVDIAIKEGYLEIPEESLTNLRFIDEKNNNEGKDIVALITGSRHEPFYMIQRMCKKSDRLIHINERDTVIIMTAPVPGTEKMAARTLDVLFRSDAHVEVIDKKLLSFSHANADEIKMMINMLKPKYIIPVIGEYRHQYSVRKLAMQLGYKEDEVFLMDNGDVLTFEEKPFVSKNDIAVGEILIDGTAVGDVNDYVLRDRELLAEDGALIIVAHVDPRKKQIVGDVEIVTKGFVYVKESEELLNSIKDEFMKISEKYLNSKYINWSEYKKDARNALAKFVFQETKRNPITIPVIISTESSN</sequence>
<gene>
    <name evidence="10" type="ORF">NCTC10138_01194</name>
</gene>
<evidence type="ECO:0000256" key="2">
    <source>
        <dbReference type="ARBA" id="ARBA00022552"/>
    </source>
</evidence>
<dbReference type="Pfam" id="PF07521">
    <property type="entry name" value="RMMBL"/>
    <property type="match status" value="1"/>
</dbReference>
<dbReference type="Gene3D" id="3.40.50.10710">
    <property type="entry name" value="Metallo-hydrolase/oxidoreductase"/>
    <property type="match status" value="1"/>
</dbReference>
<protein>
    <submittedName>
        <fullName evidence="10">Hydrolase</fullName>
        <ecNumber evidence="10">3.1.-.-</ecNumber>
    </submittedName>
</protein>
<dbReference type="AlphaFoldDB" id="A0A449BED2"/>
<evidence type="ECO:0000259" key="9">
    <source>
        <dbReference type="SMART" id="SM00849"/>
    </source>
</evidence>
<dbReference type="InterPro" id="IPR001279">
    <property type="entry name" value="Metallo-B-lactamas"/>
</dbReference>
<dbReference type="InterPro" id="IPR036866">
    <property type="entry name" value="RibonucZ/Hydroxyglut_hydro"/>
</dbReference>
<feature type="domain" description="Metallo-beta-lactamase" evidence="9">
    <location>
        <begin position="16"/>
        <end position="203"/>
    </location>
</feature>
<dbReference type="SMART" id="SM00849">
    <property type="entry name" value="Lactamase_B"/>
    <property type="match status" value="1"/>
</dbReference>
<dbReference type="GO" id="GO:0046872">
    <property type="term" value="F:metal ion binding"/>
    <property type="evidence" value="ECO:0007669"/>
    <property type="project" value="UniProtKB-KW"/>
</dbReference>
<keyword evidence="11" id="KW-1185">Reference proteome</keyword>
<dbReference type="InterPro" id="IPR041636">
    <property type="entry name" value="RNase_J_C"/>
</dbReference>
<dbReference type="InterPro" id="IPR055132">
    <property type="entry name" value="RNase_J_b_CASP"/>
</dbReference>
<dbReference type="InterPro" id="IPR042173">
    <property type="entry name" value="RNase_J_2"/>
</dbReference>
<keyword evidence="8" id="KW-0694">RNA-binding</keyword>
<evidence type="ECO:0000313" key="10">
    <source>
        <dbReference type="EMBL" id="VEU80809.1"/>
    </source>
</evidence>
<dbReference type="PANTHER" id="PTHR43694:SF4">
    <property type="entry name" value="RIBONUCLEASE J 2"/>
    <property type="match status" value="1"/>
</dbReference>
<dbReference type="PANTHER" id="PTHR43694">
    <property type="entry name" value="RIBONUCLEASE J"/>
    <property type="match status" value="1"/>
</dbReference>
<evidence type="ECO:0000256" key="1">
    <source>
        <dbReference type="ARBA" id="ARBA00022490"/>
    </source>
</evidence>
<dbReference type="RefSeq" id="WP_026391075.1">
    <property type="nucleotide sequence ID" value="NZ_LR215048.1"/>
</dbReference>
<name>A0A449BED2_HAPAX</name>
<dbReference type="Pfam" id="PF22505">
    <property type="entry name" value="RNase_J_b_CASP"/>
    <property type="match status" value="1"/>
</dbReference>
<evidence type="ECO:0000256" key="7">
    <source>
        <dbReference type="ARBA" id="ARBA00022839"/>
    </source>
</evidence>
<dbReference type="GO" id="GO:0003723">
    <property type="term" value="F:RNA binding"/>
    <property type="evidence" value="ECO:0007669"/>
    <property type="project" value="UniProtKB-KW"/>
</dbReference>
<organism evidence="10 11">
    <name type="scientific">Haploplasma axanthum</name>
    <name type="common">Acholeplasma axanthum</name>
    <dbReference type="NCBI Taxonomy" id="29552"/>
    <lineage>
        <taxon>Bacteria</taxon>
        <taxon>Bacillati</taxon>
        <taxon>Mycoplasmatota</taxon>
        <taxon>Mollicutes</taxon>
        <taxon>Acholeplasmatales</taxon>
        <taxon>Acholeplasmataceae</taxon>
        <taxon>Haploplasma</taxon>
    </lineage>
</organism>
<keyword evidence="2" id="KW-0698">rRNA processing</keyword>
<dbReference type="SUPFAM" id="SSF56281">
    <property type="entry name" value="Metallo-hydrolase/oxidoreductase"/>
    <property type="match status" value="1"/>
</dbReference>
<dbReference type="Gene3D" id="3.60.15.10">
    <property type="entry name" value="Ribonuclease Z/Hydroxyacylglutathione hydrolase-like"/>
    <property type="match status" value="1"/>
</dbReference>
<dbReference type="Pfam" id="PF12706">
    <property type="entry name" value="Lactamase_B_2"/>
    <property type="match status" value="1"/>
</dbReference>
<evidence type="ECO:0000256" key="8">
    <source>
        <dbReference type="ARBA" id="ARBA00022884"/>
    </source>
</evidence>
<accession>A0A449BED2</accession>
<dbReference type="Gene3D" id="3.10.20.580">
    <property type="match status" value="1"/>
</dbReference>
<evidence type="ECO:0000313" key="11">
    <source>
        <dbReference type="Proteomes" id="UP000289841"/>
    </source>
</evidence>
<dbReference type="STRING" id="1278311.GCA_000428705_00189"/>
<keyword evidence="3" id="KW-0540">Nuclease</keyword>
<evidence type="ECO:0000256" key="4">
    <source>
        <dbReference type="ARBA" id="ARBA00022723"/>
    </source>
</evidence>
<dbReference type="EC" id="3.1.-.-" evidence="10"/>
<keyword evidence="5 10" id="KW-0378">Hydrolase</keyword>
<dbReference type="EMBL" id="LR215048">
    <property type="protein sequence ID" value="VEU80809.1"/>
    <property type="molecule type" value="Genomic_DNA"/>
</dbReference>
<dbReference type="InterPro" id="IPR011108">
    <property type="entry name" value="RMMBL"/>
</dbReference>
<reference evidence="10 11" key="1">
    <citation type="submission" date="2019-01" db="EMBL/GenBank/DDBJ databases">
        <authorList>
            <consortium name="Pathogen Informatics"/>
        </authorList>
    </citation>
    <scope>NUCLEOTIDE SEQUENCE [LARGE SCALE GENOMIC DNA]</scope>
    <source>
        <strain evidence="10 11">NCTC10138</strain>
    </source>
</reference>
<keyword evidence="7" id="KW-0269">Exonuclease</keyword>
<dbReference type="Pfam" id="PF17770">
    <property type="entry name" value="RNase_J_C"/>
    <property type="match status" value="1"/>
</dbReference>
<dbReference type="Proteomes" id="UP000289841">
    <property type="component" value="Chromosome"/>
</dbReference>
<dbReference type="KEGG" id="aaxa:NCTC10138_01194"/>
<keyword evidence="6" id="KW-0862">Zinc</keyword>
<dbReference type="CDD" id="cd07714">
    <property type="entry name" value="RNaseJ_MBL-fold"/>
    <property type="match status" value="1"/>
</dbReference>
<dbReference type="OrthoDB" id="9758375at2"/>
<keyword evidence="4" id="KW-0479">Metal-binding</keyword>